<gene>
    <name evidence="3" type="ORF">CTEN210_00532</name>
</gene>
<keyword evidence="1" id="KW-0175">Coiled coil</keyword>
<comment type="caution">
    <text evidence="3">The sequence shown here is derived from an EMBL/GenBank/DDBJ whole genome shotgun (WGS) entry which is preliminary data.</text>
</comment>
<sequence length="165" mass="19094">MKNSTLRNNNMIEDGQEGPMMNLHETQSSDSHSPVAIVEEGNSATSTTTVYESMRRDMLQKYKDALKKREEARVELERLEHDAVMNGIPLIEDYVRDPLILDVKTCSIVNRKIPTFERVYMNSMRETQQRTPAPLYPRQVSCPKIFTKEEQEETSSEDFDEQMSS</sequence>
<feature type="region of interest" description="Disordered" evidence="2">
    <location>
        <begin position="1"/>
        <end position="31"/>
    </location>
</feature>
<accession>A0AAD3GZ17</accession>
<keyword evidence="4" id="KW-1185">Reference proteome</keyword>
<name>A0AAD3GZ17_9STRA</name>
<protein>
    <submittedName>
        <fullName evidence="3">Uncharacterized protein</fullName>
    </submittedName>
</protein>
<dbReference type="Proteomes" id="UP001054902">
    <property type="component" value="Unassembled WGS sequence"/>
</dbReference>
<evidence type="ECO:0000256" key="1">
    <source>
        <dbReference type="SAM" id="Coils"/>
    </source>
</evidence>
<evidence type="ECO:0000313" key="4">
    <source>
        <dbReference type="Proteomes" id="UP001054902"/>
    </source>
</evidence>
<organism evidence="3 4">
    <name type="scientific">Chaetoceros tenuissimus</name>
    <dbReference type="NCBI Taxonomy" id="426638"/>
    <lineage>
        <taxon>Eukaryota</taxon>
        <taxon>Sar</taxon>
        <taxon>Stramenopiles</taxon>
        <taxon>Ochrophyta</taxon>
        <taxon>Bacillariophyta</taxon>
        <taxon>Coscinodiscophyceae</taxon>
        <taxon>Chaetocerotophycidae</taxon>
        <taxon>Chaetocerotales</taxon>
        <taxon>Chaetocerotaceae</taxon>
        <taxon>Chaetoceros</taxon>
    </lineage>
</organism>
<evidence type="ECO:0000313" key="3">
    <source>
        <dbReference type="EMBL" id="GFH44058.1"/>
    </source>
</evidence>
<dbReference type="AlphaFoldDB" id="A0AAD3GZ17"/>
<dbReference type="EMBL" id="BLLK01000019">
    <property type="protein sequence ID" value="GFH44058.1"/>
    <property type="molecule type" value="Genomic_DNA"/>
</dbReference>
<feature type="compositionally biased region" description="Polar residues" evidence="2">
    <location>
        <begin position="1"/>
        <end position="11"/>
    </location>
</feature>
<reference evidence="3 4" key="1">
    <citation type="journal article" date="2021" name="Sci. Rep.">
        <title>The genome of the diatom Chaetoceros tenuissimus carries an ancient integrated fragment of an extant virus.</title>
        <authorList>
            <person name="Hongo Y."/>
            <person name="Kimura K."/>
            <person name="Takaki Y."/>
            <person name="Yoshida Y."/>
            <person name="Baba S."/>
            <person name="Kobayashi G."/>
            <person name="Nagasaki K."/>
            <person name="Hano T."/>
            <person name="Tomaru Y."/>
        </authorList>
    </citation>
    <scope>NUCLEOTIDE SEQUENCE [LARGE SCALE GENOMIC DNA]</scope>
    <source>
        <strain evidence="3 4">NIES-3715</strain>
    </source>
</reference>
<feature type="coiled-coil region" evidence="1">
    <location>
        <begin position="55"/>
        <end position="82"/>
    </location>
</feature>
<proteinExistence type="predicted"/>
<evidence type="ECO:0000256" key="2">
    <source>
        <dbReference type="SAM" id="MobiDB-lite"/>
    </source>
</evidence>